<organism evidence="2 3">
    <name type="scientific">Kibdelosporangium philippinense</name>
    <dbReference type="NCBI Taxonomy" id="211113"/>
    <lineage>
        <taxon>Bacteria</taxon>
        <taxon>Bacillati</taxon>
        <taxon>Actinomycetota</taxon>
        <taxon>Actinomycetes</taxon>
        <taxon>Pseudonocardiales</taxon>
        <taxon>Pseudonocardiaceae</taxon>
        <taxon>Kibdelosporangium</taxon>
    </lineage>
</organism>
<dbReference type="EMBL" id="JAJVCN010000001">
    <property type="protein sequence ID" value="MCE7001595.1"/>
    <property type="molecule type" value="Genomic_DNA"/>
</dbReference>
<dbReference type="Gene3D" id="3.40.50.10840">
    <property type="entry name" value="Putative sugar-binding, N-terminal domain"/>
    <property type="match status" value="1"/>
</dbReference>
<dbReference type="SUPFAM" id="SSF142764">
    <property type="entry name" value="YgbK-like"/>
    <property type="match status" value="1"/>
</dbReference>
<keyword evidence="3" id="KW-1185">Reference proteome</keyword>
<evidence type="ECO:0000313" key="2">
    <source>
        <dbReference type="EMBL" id="MCE7001595.1"/>
    </source>
</evidence>
<dbReference type="Proteomes" id="UP001521150">
    <property type="component" value="Unassembled WGS sequence"/>
</dbReference>
<evidence type="ECO:0000259" key="1">
    <source>
        <dbReference type="Pfam" id="PF07005"/>
    </source>
</evidence>
<comment type="caution">
    <text evidence="2">The sequence shown here is derived from an EMBL/GenBank/DDBJ whole genome shotgun (WGS) entry which is preliminary data.</text>
</comment>
<dbReference type="RefSeq" id="WP_233722658.1">
    <property type="nucleotide sequence ID" value="NZ_JAJVCN010000001.1"/>
</dbReference>
<gene>
    <name evidence="2" type="ORF">LWC34_01870</name>
</gene>
<dbReference type="InterPro" id="IPR037051">
    <property type="entry name" value="4-carb_acid_sugar_kinase_N_sf"/>
</dbReference>
<dbReference type="Pfam" id="PF07005">
    <property type="entry name" value="SBD_N"/>
    <property type="match status" value="1"/>
</dbReference>
<evidence type="ECO:0000313" key="3">
    <source>
        <dbReference type="Proteomes" id="UP001521150"/>
    </source>
</evidence>
<protein>
    <recommendedName>
        <fullName evidence="1">Four-carbon acid sugar kinase N-terminal domain-containing protein</fullName>
    </recommendedName>
</protein>
<dbReference type="InterPro" id="IPR010737">
    <property type="entry name" value="4-carb_acid_sugar_kinase_N"/>
</dbReference>
<reference evidence="2 3" key="1">
    <citation type="submission" date="2021-12" db="EMBL/GenBank/DDBJ databases">
        <title>Genome sequence of Kibdelosporangium philippinense ATCC 49844.</title>
        <authorList>
            <person name="Fedorov E.A."/>
            <person name="Omeragic M."/>
            <person name="Shalygina K.F."/>
            <person name="Maclea K.S."/>
        </authorList>
    </citation>
    <scope>NUCLEOTIDE SEQUENCE [LARGE SCALE GENOMIC DNA]</scope>
    <source>
        <strain evidence="2 3">ATCC 49844</strain>
    </source>
</reference>
<feature type="domain" description="Four-carbon acid sugar kinase N-terminal" evidence="1">
    <location>
        <begin position="2"/>
        <end position="113"/>
    </location>
</feature>
<accession>A0ABS8Z159</accession>
<name>A0ABS8Z159_9PSEU</name>
<sequence>MIGTVAEDLGGGLDIACAFRAEGLRTLFLFDVPAKSVELSDAVVIAAADAVEAVDWLRRNGCSQIYVEFGSASVLGAVAEAMSVDTVPIVPSAPHRRRAVYMGHLFDGSTLVADLPRVLRASLAAWGPPSQDH</sequence>
<proteinExistence type="predicted"/>